<sequence>MWVLYEGRDRHTWSLSSGPAGENPADSHMEVKFNTPYGESRRAVLLVLRRPTENPSKTHPRG</sequence>
<organism evidence="1 2">
    <name type="scientific">Fusarium duplospermum</name>
    <dbReference type="NCBI Taxonomy" id="1325734"/>
    <lineage>
        <taxon>Eukaryota</taxon>
        <taxon>Fungi</taxon>
        <taxon>Dikarya</taxon>
        <taxon>Ascomycota</taxon>
        <taxon>Pezizomycotina</taxon>
        <taxon>Sordariomycetes</taxon>
        <taxon>Hypocreomycetidae</taxon>
        <taxon>Hypocreales</taxon>
        <taxon>Nectriaceae</taxon>
        <taxon>Fusarium</taxon>
        <taxon>Fusarium solani species complex</taxon>
    </lineage>
</organism>
<evidence type="ECO:0000313" key="1">
    <source>
        <dbReference type="EMBL" id="RSL66326.1"/>
    </source>
</evidence>
<proteinExistence type="predicted"/>
<comment type="caution">
    <text evidence="1">The sequence shown here is derived from an EMBL/GenBank/DDBJ whole genome shotgun (WGS) entry which is preliminary data.</text>
</comment>
<accession>A0A428QM26</accession>
<dbReference type="Proteomes" id="UP000288168">
    <property type="component" value="Unassembled WGS sequence"/>
</dbReference>
<dbReference type="AlphaFoldDB" id="A0A428QM26"/>
<reference evidence="1 2" key="1">
    <citation type="submission" date="2017-06" db="EMBL/GenBank/DDBJ databases">
        <title>Comparative genomic analysis of Ambrosia Fusariam Clade fungi.</title>
        <authorList>
            <person name="Stajich J.E."/>
            <person name="Carrillo J."/>
            <person name="Kijimoto T."/>
            <person name="Eskalen A."/>
            <person name="O'Donnell K."/>
            <person name="Kasson M."/>
        </authorList>
    </citation>
    <scope>NUCLEOTIDE SEQUENCE [LARGE SCALE GENOMIC DNA]</scope>
    <source>
        <strain evidence="1 2">NRRL62584</strain>
    </source>
</reference>
<evidence type="ECO:0000313" key="2">
    <source>
        <dbReference type="Proteomes" id="UP000288168"/>
    </source>
</evidence>
<dbReference type="EMBL" id="NKCI01000025">
    <property type="protein sequence ID" value="RSL66326.1"/>
    <property type="molecule type" value="Genomic_DNA"/>
</dbReference>
<gene>
    <name evidence="1" type="ORF">CEP54_003793</name>
</gene>
<name>A0A428QM26_9HYPO</name>
<protein>
    <submittedName>
        <fullName evidence="1">Uncharacterized protein</fullName>
    </submittedName>
</protein>
<keyword evidence="2" id="KW-1185">Reference proteome</keyword>
<dbReference type="OrthoDB" id="10435775at2759"/>